<feature type="binding site" evidence="1">
    <location>
        <position position="63"/>
    </location>
    <ligand>
        <name>Mg(2+)</name>
        <dbReference type="ChEBI" id="CHEBI:18420"/>
        <label>1</label>
    </ligand>
</feature>
<feature type="binding site" evidence="1">
    <location>
        <position position="65"/>
    </location>
    <ligand>
        <name>Mg(2+)</name>
        <dbReference type="ChEBI" id="CHEBI:18420"/>
        <label>1</label>
    </ligand>
</feature>
<keyword evidence="2" id="KW-0378">Hydrolase</keyword>
<dbReference type="Proteomes" id="UP000317378">
    <property type="component" value="Unassembled WGS sequence"/>
</dbReference>
<evidence type="ECO:0000313" key="3">
    <source>
        <dbReference type="Proteomes" id="UP000317378"/>
    </source>
</evidence>
<keyword evidence="1" id="KW-0479">Metal-binding</keyword>
<dbReference type="Gene3D" id="1.10.4080.10">
    <property type="entry name" value="ADP-ribosylation/Crystallin J1"/>
    <property type="match status" value="1"/>
</dbReference>
<protein>
    <submittedName>
        <fullName evidence="2">ADP-ribosylglycohydrolase family protein</fullName>
    </submittedName>
</protein>
<dbReference type="AlphaFoldDB" id="A0A505DCK8"/>
<dbReference type="GO" id="GO:0016787">
    <property type="term" value="F:hydrolase activity"/>
    <property type="evidence" value="ECO:0007669"/>
    <property type="project" value="UniProtKB-KW"/>
</dbReference>
<evidence type="ECO:0000256" key="1">
    <source>
        <dbReference type="PIRSR" id="PIRSR605502-1"/>
    </source>
</evidence>
<name>A0A505DCK8_9ACTN</name>
<proteinExistence type="predicted"/>
<organism evidence="2 3">
    <name type="scientific">Streptomyces sporangiiformans</name>
    <dbReference type="NCBI Taxonomy" id="2315329"/>
    <lineage>
        <taxon>Bacteria</taxon>
        <taxon>Bacillati</taxon>
        <taxon>Actinomycetota</taxon>
        <taxon>Actinomycetes</taxon>
        <taxon>Kitasatosporales</taxon>
        <taxon>Streptomycetaceae</taxon>
        <taxon>Streptomyces</taxon>
    </lineage>
</organism>
<reference evidence="2 3" key="1">
    <citation type="submission" date="2019-06" db="EMBL/GenBank/DDBJ databases">
        <title>Streptomyces sporangiiformans sp. nov., a novel actinomycete isolated from soil in Mount Song.</title>
        <authorList>
            <person name="Han L."/>
        </authorList>
    </citation>
    <scope>NUCLEOTIDE SEQUENCE [LARGE SCALE GENOMIC DNA]</scope>
    <source>
        <strain evidence="2 3">NEAU-SSA 1</strain>
    </source>
</reference>
<dbReference type="InterPro" id="IPR005502">
    <property type="entry name" value="Ribosyl_crysJ1"/>
</dbReference>
<dbReference type="GO" id="GO:0046872">
    <property type="term" value="F:metal ion binding"/>
    <property type="evidence" value="ECO:0007669"/>
    <property type="project" value="UniProtKB-KW"/>
</dbReference>
<dbReference type="RefSeq" id="WP_119101927.1">
    <property type="nucleotide sequence ID" value="NZ_QXMJ01000138.1"/>
</dbReference>
<feature type="binding site" evidence="1">
    <location>
        <position position="272"/>
    </location>
    <ligand>
        <name>Mg(2+)</name>
        <dbReference type="ChEBI" id="CHEBI:18420"/>
        <label>1</label>
    </ligand>
</feature>
<dbReference type="EMBL" id="VCHX02000138">
    <property type="protein sequence ID" value="TPQ20440.1"/>
    <property type="molecule type" value="Genomic_DNA"/>
</dbReference>
<dbReference type="InterPro" id="IPR050792">
    <property type="entry name" value="ADP-ribosylglycohydrolase"/>
</dbReference>
<keyword evidence="3" id="KW-1185">Reference proteome</keyword>
<dbReference type="Pfam" id="PF03747">
    <property type="entry name" value="ADP_ribosyl_GH"/>
    <property type="match status" value="1"/>
</dbReference>
<dbReference type="InterPro" id="IPR036705">
    <property type="entry name" value="Ribosyl_crysJ1_sf"/>
</dbReference>
<gene>
    <name evidence="2" type="ORF">FGD71_020455</name>
</gene>
<feature type="binding site" evidence="1">
    <location>
        <position position="64"/>
    </location>
    <ligand>
        <name>Mg(2+)</name>
        <dbReference type="ChEBI" id="CHEBI:18420"/>
        <label>1</label>
    </ligand>
</feature>
<dbReference type="SUPFAM" id="SSF101478">
    <property type="entry name" value="ADP-ribosylglycohydrolase"/>
    <property type="match status" value="1"/>
</dbReference>
<keyword evidence="1" id="KW-0460">Magnesium</keyword>
<comment type="caution">
    <text evidence="2">The sequence shown here is derived from an EMBL/GenBank/DDBJ whole genome shotgun (WGS) entry which is preliminary data.</text>
</comment>
<dbReference type="PANTHER" id="PTHR16222">
    <property type="entry name" value="ADP-RIBOSYLGLYCOHYDROLASE"/>
    <property type="match status" value="1"/>
</dbReference>
<accession>A0A505DCK8</accession>
<feature type="binding site" evidence="1">
    <location>
        <position position="269"/>
    </location>
    <ligand>
        <name>Mg(2+)</name>
        <dbReference type="ChEBI" id="CHEBI:18420"/>
        <label>1</label>
    </ligand>
</feature>
<feature type="binding site" evidence="1">
    <location>
        <position position="271"/>
    </location>
    <ligand>
        <name>Mg(2+)</name>
        <dbReference type="ChEBI" id="CHEBI:18420"/>
        <label>1</label>
    </ligand>
</feature>
<sequence length="302" mass="32521">MNEPTPAATPAPAHRIAARRSLEGLALGDAFGERWFPLFRDPQQAYEEIRARRTPEEPLWHWTDDTAMALGVQRVLDQYGEIRQPALARVFALGYAADPARGYGYGMHELLPRLLEEPDRWVELASGLFDGEGSLGNGAAMRAAPLGAWFRDSLLRVVEQAMLSAQVTHAHPEGVAGAIAVAVAAALSTRGELSIDAVADATPDSAVREGLLRAARLAFDTEPWKGADLLGNGARVRADDTVPFAVWCAARHPDDLTAALWTTAEGFGDVDTTCAITGGIVGARTGVEGVPEEWLRRREPLP</sequence>
<dbReference type="OrthoDB" id="9798107at2"/>
<evidence type="ECO:0000313" key="2">
    <source>
        <dbReference type="EMBL" id="TPQ20440.1"/>
    </source>
</evidence>
<dbReference type="PANTHER" id="PTHR16222:SF12">
    <property type="entry name" value="ADP-RIBOSYLGLYCOHYDROLASE-RELATED"/>
    <property type="match status" value="1"/>
</dbReference>
<comment type="cofactor">
    <cofactor evidence="1">
        <name>Mg(2+)</name>
        <dbReference type="ChEBI" id="CHEBI:18420"/>
    </cofactor>
    <text evidence="1">Binds 2 magnesium ions per subunit.</text>
</comment>